<organism evidence="2">
    <name type="scientific">Chrysotila carterae</name>
    <name type="common">Marine alga</name>
    <name type="synonym">Syracosphaera carterae</name>
    <dbReference type="NCBI Taxonomy" id="13221"/>
    <lineage>
        <taxon>Eukaryota</taxon>
        <taxon>Haptista</taxon>
        <taxon>Haptophyta</taxon>
        <taxon>Prymnesiophyceae</taxon>
        <taxon>Isochrysidales</taxon>
        <taxon>Isochrysidaceae</taxon>
        <taxon>Chrysotila</taxon>
    </lineage>
</organism>
<proteinExistence type="predicted"/>
<accession>A0A7S4F3J3</accession>
<dbReference type="AlphaFoldDB" id="A0A7S4F3J3"/>
<dbReference type="EMBL" id="HBIZ01035134">
    <property type="protein sequence ID" value="CAE0769762.1"/>
    <property type="molecule type" value="Transcribed_RNA"/>
</dbReference>
<sequence length="389" mass="43610">MAAQLDSGAAFELSLSLDNGCVRFFNDSGSSWLSEVLATAPQHLYTVLHGWNEIVLGYSKMLVAKQASARKLRRCIRLSGTGVMLPLSLNNIFHATFHAVPAAERWAQAAAASSSEIHFIPLVYRSAAFGVVRSADPRSWFAWEYTIRAMTRLSGAEIARRTSEILNAGCCCFERLEAAAPPFNAYARSSRERLYRFRRAVLGNVLSANEMQSDAQRRRTRVLYIPREHEDRAITNEAEVSRSLRALPNVERLVFDGLSLSEQLRHVSEAIGLVSVFGQALVWMVFLPAQHMRTFVVELVQHEGAWKQDYVRWAATLGVRHFRSRGDMAACKPDSSALHRAWQRKLRNYTRFIDCNLTVLAADVVEKTGAGIAWARGGNGDVVRRRDRG</sequence>
<evidence type="ECO:0000259" key="1">
    <source>
        <dbReference type="Pfam" id="PF04577"/>
    </source>
</evidence>
<name>A0A7S4F3J3_CHRCT</name>
<evidence type="ECO:0000313" key="2">
    <source>
        <dbReference type="EMBL" id="CAE0769762.1"/>
    </source>
</evidence>
<dbReference type="InterPro" id="IPR049625">
    <property type="entry name" value="Glyco_transf_61_cat"/>
</dbReference>
<protein>
    <recommendedName>
        <fullName evidence="1">Glycosyltransferase 61 catalytic domain-containing protein</fullName>
    </recommendedName>
</protein>
<gene>
    <name evidence="2" type="ORF">PCAR00345_LOCUS22374</name>
</gene>
<dbReference type="Pfam" id="PF04577">
    <property type="entry name" value="Glyco_transf_61"/>
    <property type="match status" value="1"/>
</dbReference>
<reference evidence="2" key="1">
    <citation type="submission" date="2021-01" db="EMBL/GenBank/DDBJ databases">
        <authorList>
            <person name="Corre E."/>
            <person name="Pelletier E."/>
            <person name="Niang G."/>
            <person name="Scheremetjew M."/>
            <person name="Finn R."/>
            <person name="Kale V."/>
            <person name="Holt S."/>
            <person name="Cochrane G."/>
            <person name="Meng A."/>
            <person name="Brown T."/>
            <person name="Cohen L."/>
        </authorList>
    </citation>
    <scope>NUCLEOTIDE SEQUENCE</scope>
    <source>
        <strain evidence="2">CCMP645</strain>
    </source>
</reference>
<dbReference type="GO" id="GO:0016757">
    <property type="term" value="F:glycosyltransferase activity"/>
    <property type="evidence" value="ECO:0007669"/>
    <property type="project" value="InterPro"/>
</dbReference>
<feature type="domain" description="Glycosyltransferase 61 catalytic" evidence="1">
    <location>
        <begin position="190"/>
        <end position="289"/>
    </location>
</feature>